<feature type="chain" id="PRO_5043336438" evidence="1">
    <location>
        <begin position="25"/>
        <end position="116"/>
    </location>
</feature>
<feature type="signal peptide" evidence="1">
    <location>
        <begin position="1"/>
        <end position="24"/>
    </location>
</feature>
<reference evidence="2 3" key="1">
    <citation type="submission" date="2024-02" db="EMBL/GenBank/DDBJ databases">
        <title>A chromosome-level genome assembly of Drosophila madeirensis, a fruit fly species endemic to Madeira island.</title>
        <authorList>
            <person name="Tomihara K."/>
            <person name="Llopart A."/>
            <person name="Yamamoto D."/>
        </authorList>
    </citation>
    <scope>NUCLEOTIDE SEQUENCE [LARGE SCALE GENOMIC DNA]</scope>
    <source>
        <strain evidence="2 3">RF1</strain>
    </source>
</reference>
<evidence type="ECO:0000313" key="2">
    <source>
        <dbReference type="EMBL" id="BFF91306.1"/>
    </source>
</evidence>
<evidence type="ECO:0000256" key="1">
    <source>
        <dbReference type="SAM" id="SignalP"/>
    </source>
</evidence>
<dbReference type="EMBL" id="AP029263">
    <property type="protein sequence ID" value="BFF91306.1"/>
    <property type="molecule type" value="Genomic_DNA"/>
</dbReference>
<evidence type="ECO:0000313" key="3">
    <source>
        <dbReference type="Proteomes" id="UP001500889"/>
    </source>
</evidence>
<dbReference type="InterPro" id="IPR025061">
    <property type="entry name" value="Diedel"/>
</dbReference>
<keyword evidence="1" id="KW-0732">Signal</keyword>
<dbReference type="Proteomes" id="UP001500889">
    <property type="component" value="Chromosome O"/>
</dbReference>
<protein>
    <submittedName>
        <fullName evidence="2">Protein Diedel</fullName>
    </submittedName>
</protein>
<gene>
    <name evidence="2" type="ORF">DMAD_09617</name>
</gene>
<dbReference type="AlphaFoldDB" id="A0AAU9F6P2"/>
<organism evidence="2 3">
    <name type="scientific">Drosophila madeirensis</name>
    <name type="common">Fruit fly</name>
    <dbReference type="NCBI Taxonomy" id="30013"/>
    <lineage>
        <taxon>Eukaryota</taxon>
        <taxon>Metazoa</taxon>
        <taxon>Ecdysozoa</taxon>
        <taxon>Arthropoda</taxon>
        <taxon>Hexapoda</taxon>
        <taxon>Insecta</taxon>
        <taxon>Pterygota</taxon>
        <taxon>Neoptera</taxon>
        <taxon>Endopterygota</taxon>
        <taxon>Diptera</taxon>
        <taxon>Brachycera</taxon>
        <taxon>Muscomorpha</taxon>
        <taxon>Ephydroidea</taxon>
        <taxon>Drosophilidae</taxon>
        <taxon>Drosophila</taxon>
        <taxon>Sophophora</taxon>
    </lineage>
</organism>
<dbReference type="Gene3D" id="3.30.70.2800">
    <property type="match status" value="1"/>
</dbReference>
<accession>A0AAU9F6P2</accession>
<proteinExistence type="predicted"/>
<sequence length="116" mass="12981">MRFFIVLPLFLATWLFCLYSTARADCCKPTKIRFELAGNNRSHTCETFGGKSGKNYICTAKICNNGDNVWGTWCGKGKCNPRGCHCKHGCLGSGSNPIDSFREKHGFFNFVYVGHN</sequence>
<keyword evidence="3" id="KW-1185">Reference proteome</keyword>
<name>A0AAU9F6P2_DROMD</name>
<dbReference type="Pfam" id="PF13164">
    <property type="entry name" value="Diedel"/>
    <property type="match status" value="1"/>
</dbReference>